<protein>
    <submittedName>
        <fullName evidence="2">Uncharacterized protein</fullName>
    </submittedName>
</protein>
<dbReference type="EMBL" id="MZXV01000040">
    <property type="protein sequence ID" value="PZV36814.1"/>
    <property type="molecule type" value="Genomic_DNA"/>
</dbReference>
<reference evidence="3" key="1">
    <citation type="submission" date="2017-03" db="EMBL/GenBank/DDBJ databases">
        <authorList>
            <person name="Safronova V.I."/>
            <person name="Sazanova A.L."/>
            <person name="Chirak E.R."/>
        </authorList>
    </citation>
    <scope>NUCLEOTIDE SEQUENCE [LARGE SCALE GENOMIC DNA]</scope>
    <source>
        <strain evidence="3">Ach-343</strain>
    </source>
</reference>
<accession>A0A2W7C1T8</accession>
<feature type="region of interest" description="Disordered" evidence="1">
    <location>
        <begin position="1"/>
        <end position="23"/>
    </location>
</feature>
<evidence type="ECO:0000313" key="2">
    <source>
        <dbReference type="EMBL" id="PZV36814.1"/>
    </source>
</evidence>
<sequence length="110" mass="11938">MRVVNEEDHRMATQHLSGDVPTQSSGSIIVLQALVAQLIARHPDRDRIIKSVSVMSDGIKASAASATADDAQKIHDFAKGMDDTVRIIREYLTEIDTNADAGFKTSTISD</sequence>
<feature type="compositionally biased region" description="Basic and acidic residues" evidence="1">
    <location>
        <begin position="1"/>
        <end position="11"/>
    </location>
</feature>
<proteinExistence type="predicted"/>
<comment type="caution">
    <text evidence="2">The sequence shown here is derived from an EMBL/GenBank/DDBJ whole genome shotgun (WGS) entry which is preliminary data.</text>
</comment>
<keyword evidence="3" id="KW-1185">Reference proteome</keyword>
<organism evidence="2 3">
    <name type="scientific">Mesorhizobium kowhaii</name>
    <dbReference type="NCBI Taxonomy" id="1300272"/>
    <lineage>
        <taxon>Bacteria</taxon>
        <taxon>Pseudomonadati</taxon>
        <taxon>Pseudomonadota</taxon>
        <taxon>Alphaproteobacteria</taxon>
        <taxon>Hyphomicrobiales</taxon>
        <taxon>Phyllobacteriaceae</taxon>
        <taxon>Mesorhizobium</taxon>
    </lineage>
</organism>
<gene>
    <name evidence="2" type="ORF">B5V02_19075</name>
</gene>
<dbReference type="Proteomes" id="UP000248616">
    <property type="component" value="Unassembled WGS sequence"/>
</dbReference>
<dbReference type="AlphaFoldDB" id="A0A2W7C1T8"/>
<evidence type="ECO:0000256" key="1">
    <source>
        <dbReference type="SAM" id="MobiDB-lite"/>
    </source>
</evidence>
<name>A0A2W7C1T8_9HYPH</name>
<evidence type="ECO:0000313" key="3">
    <source>
        <dbReference type="Proteomes" id="UP000248616"/>
    </source>
</evidence>
<feature type="compositionally biased region" description="Polar residues" evidence="1">
    <location>
        <begin position="14"/>
        <end position="23"/>
    </location>
</feature>